<dbReference type="Gene3D" id="1.20.58.2180">
    <property type="match status" value="1"/>
</dbReference>
<dbReference type="GO" id="GO:0071281">
    <property type="term" value="P:cellular response to iron ion"/>
    <property type="evidence" value="ECO:0007669"/>
    <property type="project" value="TreeGrafter"/>
</dbReference>
<dbReference type="Gene3D" id="3.40.50.1980">
    <property type="entry name" value="Nitrogenase molybdenum iron protein domain"/>
    <property type="match status" value="2"/>
</dbReference>
<feature type="signal peptide" evidence="2">
    <location>
        <begin position="1"/>
        <end position="30"/>
    </location>
</feature>
<feature type="domain" description="Fe/B12 periplasmic-binding" evidence="3">
    <location>
        <begin position="64"/>
        <end position="335"/>
    </location>
</feature>
<dbReference type="InterPro" id="IPR050902">
    <property type="entry name" value="ABC_Transporter_SBP"/>
</dbReference>
<keyword evidence="2" id="KW-0732">Signal</keyword>
<dbReference type="RefSeq" id="WP_047811275.1">
    <property type="nucleotide sequence ID" value="NZ_LDZY01000013.1"/>
</dbReference>
<dbReference type="STRING" id="476652.DEAC_c34790"/>
<dbReference type="Pfam" id="PF01497">
    <property type="entry name" value="Peripla_BP_2"/>
    <property type="match status" value="1"/>
</dbReference>
<dbReference type="PROSITE" id="PS50983">
    <property type="entry name" value="FE_B12_PBP"/>
    <property type="match status" value="1"/>
</dbReference>
<comment type="similarity">
    <text evidence="1">Belongs to the bacterial solute-binding protein 8 family.</text>
</comment>
<dbReference type="EMBL" id="LDZY01000013">
    <property type="protein sequence ID" value="KLU64533.1"/>
    <property type="molecule type" value="Genomic_DNA"/>
</dbReference>
<reference evidence="4 5" key="1">
    <citation type="submission" date="2015-06" db="EMBL/GenBank/DDBJ databases">
        <title>Draft genome of the moderately acidophilic sulfate reducer Candidatus Desulfosporosinus acididurans strain M1.</title>
        <authorList>
            <person name="Poehlein A."/>
            <person name="Petzsch P."/>
            <person name="Johnson B.D."/>
            <person name="Schloemann M."/>
            <person name="Daniel R."/>
            <person name="Muehling M."/>
        </authorList>
    </citation>
    <scope>NUCLEOTIDE SEQUENCE [LARGE SCALE GENOMIC DNA]</scope>
    <source>
        <strain evidence="4 5">M1</strain>
    </source>
</reference>
<dbReference type="Proteomes" id="UP000036356">
    <property type="component" value="Unassembled WGS sequence"/>
</dbReference>
<evidence type="ECO:0000313" key="5">
    <source>
        <dbReference type="Proteomes" id="UP000036356"/>
    </source>
</evidence>
<dbReference type="PROSITE" id="PS51257">
    <property type="entry name" value="PROKAR_LIPOPROTEIN"/>
    <property type="match status" value="1"/>
</dbReference>
<dbReference type="InterPro" id="IPR002491">
    <property type="entry name" value="ABC_transptr_periplasmic_BD"/>
</dbReference>
<proteinExistence type="inferred from homology"/>
<dbReference type="AlphaFoldDB" id="A0A0J1FNJ3"/>
<keyword evidence="5" id="KW-1185">Reference proteome</keyword>
<feature type="chain" id="PRO_5038608741" evidence="2">
    <location>
        <begin position="31"/>
        <end position="367"/>
    </location>
</feature>
<dbReference type="SUPFAM" id="SSF53807">
    <property type="entry name" value="Helical backbone' metal receptor"/>
    <property type="match status" value="1"/>
</dbReference>
<accession>A0A0J1FNJ3</accession>
<protein>
    <submittedName>
        <fullName evidence="4">Fe(3+)-citrate-binding protein YfmC</fullName>
    </submittedName>
</protein>
<evidence type="ECO:0000256" key="2">
    <source>
        <dbReference type="SAM" id="SignalP"/>
    </source>
</evidence>
<sequence length="367" mass="40016">MKSKRFKFIAWAICAVILTFSIAGCSTTSATQPASQSPSAAASDKREITDMLGNKVKIPAKVNKVFCTSPIGTYIVYTLAPNKLLGWNSKMSEDELKYISPKYKNLQVLGGNMGGQNTFNTEAITALSPDIILDFAYNGQTSDMVTELGKQTGIPVVIMDGALKSTAASYRLLGKILGVEDRGNMLADYVQKSLDRTAAMVAKVPADEKVKIYYAESADGLKTDGNDSMHTEVINFVNATNVVTMDTSSSGKGASVSMEQVLKWNPDVILANSRMGGSNFLKTIYSDKTWAGVKAVQNKRIYVPASLPFGWFDRPPCIARVMGVEWLAAKLYPEYVKVDLKSDVKNFYKTFYGVEITDAQAESLINS</sequence>
<evidence type="ECO:0000256" key="1">
    <source>
        <dbReference type="ARBA" id="ARBA00008814"/>
    </source>
</evidence>
<dbReference type="PATRIC" id="fig|476652.3.peg.3671"/>
<comment type="caution">
    <text evidence="4">The sequence shown here is derived from an EMBL/GenBank/DDBJ whole genome shotgun (WGS) entry which is preliminary data.</text>
</comment>
<dbReference type="PANTHER" id="PTHR30535">
    <property type="entry name" value="VITAMIN B12-BINDING PROTEIN"/>
    <property type="match status" value="1"/>
</dbReference>
<name>A0A0J1FNJ3_9FIRM</name>
<evidence type="ECO:0000313" key="4">
    <source>
        <dbReference type="EMBL" id="KLU64533.1"/>
    </source>
</evidence>
<dbReference type="PANTHER" id="PTHR30535:SF34">
    <property type="entry name" value="MOLYBDATE-BINDING PROTEIN MOLA"/>
    <property type="match status" value="1"/>
</dbReference>
<organism evidence="4 5">
    <name type="scientific">Desulfosporosinus acididurans</name>
    <dbReference type="NCBI Taxonomy" id="476652"/>
    <lineage>
        <taxon>Bacteria</taxon>
        <taxon>Bacillati</taxon>
        <taxon>Bacillota</taxon>
        <taxon>Clostridia</taxon>
        <taxon>Eubacteriales</taxon>
        <taxon>Desulfitobacteriaceae</taxon>
        <taxon>Desulfosporosinus</taxon>
    </lineage>
</organism>
<gene>
    <name evidence="4" type="primary">yfmC</name>
    <name evidence="4" type="ORF">DEAC_c34790</name>
</gene>
<evidence type="ECO:0000259" key="3">
    <source>
        <dbReference type="PROSITE" id="PS50983"/>
    </source>
</evidence>